<dbReference type="Gene3D" id="2.60.120.330">
    <property type="entry name" value="B-lactam Antibiotic, Isopenicillin N Synthase, Chain"/>
    <property type="match status" value="1"/>
</dbReference>
<evidence type="ECO:0000313" key="6">
    <source>
        <dbReference type="EMBL" id="EGB08300.1"/>
    </source>
</evidence>
<feature type="compositionally biased region" description="Polar residues" evidence="3">
    <location>
        <begin position="706"/>
        <end position="716"/>
    </location>
</feature>
<dbReference type="GO" id="GO:0005783">
    <property type="term" value="C:endoplasmic reticulum"/>
    <property type="evidence" value="ECO:0007669"/>
    <property type="project" value="TreeGrafter"/>
</dbReference>
<dbReference type="InterPro" id="IPR027443">
    <property type="entry name" value="IPNS-like_sf"/>
</dbReference>
<keyword evidence="2" id="KW-0175">Coiled coil</keyword>
<keyword evidence="7" id="KW-1185">Reference proteome</keyword>
<dbReference type="Proteomes" id="UP000002729">
    <property type="component" value="Unassembled WGS sequence"/>
</dbReference>
<dbReference type="SUPFAM" id="SSF51197">
    <property type="entry name" value="Clavaminate synthase-like"/>
    <property type="match status" value="1"/>
</dbReference>
<dbReference type="InParanoid" id="F0Y9Q7"/>
<dbReference type="PANTHER" id="PTHR12366:SF32">
    <property type="entry name" value="ASPARTATE BETA-HYDROXYLASE ISOFORM X1"/>
    <property type="match status" value="1"/>
</dbReference>
<comment type="similarity">
    <text evidence="1">Belongs to the aspartyl/asparaginyl beta-hydroxylase family.</text>
</comment>
<feature type="compositionally biased region" description="Basic residues" evidence="3">
    <location>
        <begin position="659"/>
        <end position="671"/>
    </location>
</feature>
<dbReference type="EMBL" id="GL833128">
    <property type="protein sequence ID" value="EGB08300.1"/>
    <property type="molecule type" value="Genomic_DNA"/>
</dbReference>
<feature type="region of interest" description="Disordered" evidence="3">
    <location>
        <begin position="788"/>
        <end position="809"/>
    </location>
</feature>
<feature type="compositionally biased region" description="Low complexity" evidence="3">
    <location>
        <begin position="457"/>
        <end position="466"/>
    </location>
</feature>
<feature type="chain" id="PRO_5003261488" description="Aspartyl/asparaginy/proline hydroxylase domain-containing protein" evidence="4">
    <location>
        <begin position="20"/>
        <end position="809"/>
    </location>
</feature>
<dbReference type="Pfam" id="PF05118">
    <property type="entry name" value="Asp_Arg_Hydrox"/>
    <property type="match status" value="1"/>
</dbReference>
<feature type="signal peptide" evidence="4">
    <location>
        <begin position="1"/>
        <end position="19"/>
    </location>
</feature>
<dbReference type="AlphaFoldDB" id="F0Y9Q7"/>
<dbReference type="RefSeq" id="XP_009037026.1">
    <property type="nucleotide sequence ID" value="XM_009038778.1"/>
</dbReference>
<proteinExistence type="inferred from homology"/>
<gene>
    <name evidence="6" type="ORF">AURANDRAFT_64311</name>
</gene>
<feature type="compositionally biased region" description="Pro residues" evidence="3">
    <location>
        <begin position="467"/>
        <end position="479"/>
    </location>
</feature>
<dbReference type="PANTHER" id="PTHR12366">
    <property type="entry name" value="ASPARTYL/ASPARAGINYL BETA-HYDROXYLASE"/>
    <property type="match status" value="1"/>
</dbReference>
<feature type="domain" description="Aspartyl/asparaginy/proline hydroxylase" evidence="5">
    <location>
        <begin position="250"/>
        <end position="385"/>
    </location>
</feature>
<dbReference type="KEGG" id="aaf:AURANDRAFT_64311"/>
<feature type="coiled-coil region" evidence="2">
    <location>
        <begin position="402"/>
        <end position="436"/>
    </location>
</feature>
<accession>F0Y9Q7</accession>
<feature type="compositionally biased region" description="Basic and acidic residues" evidence="3">
    <location>
        <begin position="672"/>
        <end position="689"/>
    </location>
</feature>
<evidence type="ECO:0000259" key="5">
    <source>
        <dbReference type="Pfam" id="PF05118"/>
    </source>
</evidence>
<organism evidence="7">
    <name type="scientific">Aureococcus anophagefferens</name>
    <name type="common">Harmful bloom alga</name>
    <dbReference type="NCBI Taxonomy" id="44056"/>
    <lineage>
        <taxon>Eukaryota</taxon>
        <taxon>Sar</taxon>
        <taxon>Stramenopiles</taxon>
        <taxon>Ochrophyta</taxon>
        <taxon>Pelagophyceae</taxon>
        <taxon>Pelagomonadales</taxon>
        <taxon>Pelagomonadaceae</taxon>
        <taxon>Aureococcus</taxon>
    </lineage>
</organism>
<name>F0Y9Q7_AURAN</name>
<dbReference type="GeneID" id="20224767"/>
<dbReference type="GO" id="GO:0062101">
    <property type="term" value="F:peptidyl-aspartic acid 3-dioxygenase activity"/>
    <property type="evidence" value="ECO:0007669"/>
    <property type="project" value="InterPro"/>
</dbReference>
<feature type="compositionally biased region" description="Low complexity" evidence="3">
    <location>
        <begin position="582"/>
        <end position="605"/>
    </location>
</feature>
<evidence type="ECO:0000256" key="2">
    <source>
        <dbReference type="SAM" id="Coils"/>
    </source>
</evidence>
<sequence>MAAQRLIVTAVALILFARANNPVLEVEVLVGDTSQPLVLRDGSDPCEIIRSFCGPRDACVWQLVKHVQPLLQADWAAASARLAISDAYLAGCAGNASFARGAPRGNASAELVGFLEAAIASRDAHSPFLRRYNREKAKLAPEERVAHYAAVARLLPGNAAAIDHLACALTATGQRASAARVLRRGVEVLHLWPSALQRPSTLVAGLEARPLWDDLDEFPAVRAVAGGAVLAALLPELVAELARDRADSLVVAQAEGLVDGARARWDEIVLFKHDVDDAAAAARFPRTLAAIRDADDGRGPSFFNAKVSILHPGSRILPHCGPSNARLRAHLAVSHGGGASIRVGDRAPVSWVPGEALVLDDSFEHEVVHAGAAPRVVLILDFWHPDLPAEDRAFAKYGESELIRLRTENSQLRQQLSSAQQQLQALHAVLRQQQAQMAYAAGAQAAGRPQPMPPQQPMAAAPRMMAAPPPRPQFPPSPIPSTHAPSPAKPQDPFGALFAQAVAPPAAEPAPPPAAPAAPPPPPAAPAAPPPAAAPVDVFGGDPFGLGAAPPAAPAAPIAPAAPLAAPVSNPDPFGAGGLFGGAAPAAPAPAATPAAAPAASTFALFGGGDDDETSEEEEDDDDGDEENAPAAAAPGPAAPAADDEKKKKKASKEEKKAKKEAKKQEKKKKKEAKERQRRELQARADSRNPESFSSSYSRGGMGGSTNSKWQGIGSDSVSSAGYGPSGGSGGFSSSKFDNPGKYRGFGNPAFDNNVGGGDDDEGLGARAGAAAMGIFSSAKDMVGRFAGGDSNVSEIGGSHAGSGLRSYS</sequence>
<dbReference type="eggNOG" id="KOG3696">
    <property type="taxonomic scope" value="Eukaryota"/>
</dbReference>
<dbReference type="InterPro" id="IPR039038">
    <property type="entry name" value="ASPH"/>
</dbReference>
<dbReference type="OrthoDB" id="438431at2759"/>
<feature type="compositionally biased region" description="Pro residues" evidence="3">
    <location>
        <begin position="506"/>
        <end position="533"/>
    </location>
</feature>
<dbReference type="InterPro" id="IPR007803">
    <property type="entry name" value="Asp/Arg/Pro-Hydrxlase"/>
</dbReference>
<protein>
    <recommendedName>
        <fullName evidence="5">Aspartyl/asparaginy/proline hydroxylase domain-containing protein</fullName>
    </recommendedName>
</protein>
<keyword evidence="4" id="KW-0732">Signal</keyword>
<feature type="region of interest" description="Disordered" evidence="3">
    <location>
        <begin position="441"/>
        <end position="764"/>
    </location>
</feature>
<evidence type="ECO:0000313" key="7">
    <source>
        <dbReference type="Proteomes" id="UP000002729"/>
    </source>
</evidence>
<feature type="compositionally biased region" description="Acidic residues" evidence="3">
    <location>
        <begin position="609"/>
        <end position="628"/>
    </location>
</feature>
<evidence type="ECO:0000256" key="3">
    <source>
        <dbReference type="SAM" id="MobiDB-lite"/>
    </source>
</evidence>
<feature type="compositionally biased region" description="Low complexity" evidence="3">
    <location>
        <begin position="555"/>
        <end position="567"/>
    </location>
</feature>
<reference evidence="6 7" key="1">
    <citation type="journal article" date="2011" name="Proc. Natl. Acad. Sci. U.S.A.">
        <title>Niche of harmful alga Aureococcus anophagefferens revealed through ecogenomics.</title>
        <authorList>
            <person name="Gobler C.J."/>
            <person name="Berry D.L."/>
            <person name="Dyhrman S.T."/>
            <person name="Wilhelm S.W."/>
            <person name="Salamov A."/>
            <person name="Lobanov A.V."/>
            <person name="Zhang Y."/>
            <person name="Collier J.L."/>
            <person name="Wurch L.L."/>
            <person name="Kustka A.B."/>
            <person name="Dill B.D."/>
            <person name="Shah M."/>
            <person name="VerBerkmoes N.C."/>
            <person name="Kuo A."/>
            <person name="Terry A."/>
            <person name="Pangilinan J."/>
            <person name="Lindquist E.A."/>
            <person name="Lucas S."/>
            <person name="Paulsen I.T."/>
            <person name="Hattenrath-Lehmann T.K."/>
            <person name="Talmage S.C."/>
            <person name="Walker E.A."/>
            <person name="Koch F."/>
            <person name="Burson A.M."/>
            <person name="Marcoval M.A."/>
            <person name="Tang Y.Z."/>
            <person name="Lecleir G.R."/>
            <person name="Coyne K.J."/>
            <person name="Berg G.M."/>
            <person name="Bertrand E.M."/>
            <person name="Saito M.A."/>
            <person name="Gladyshev V.N."/>
            <person name="Grigoriev I.V."/>
        </authorList>
    </citation>
    <scope>NUCLEOTIDE SEQUENCE [LARGE SCALE GENOMIC DNA]</scope>
    <source>
        <strain evidence="7">CCMP 1984</strain>
    </source>
</reference>
<evidence type="ECO:0000256" key="4">
    <source>
        <dbReference type="SAM" id="SignalP"/>
    </source>
</evidence>
<feature type="compositionally biased region" description="Low complexity" evidence="3">
    <location>
        <begin position="629"/>
        <end position="641"/>
    </location>
</feature>
<evidence type="ECO:0000256" key="1">
    <source>
        <dbReference type="ARBA" id="ARBA00007730"/>
    </source>
</evidence>